<dbReference type="InterPro" id="IPR041560">
    <property type="entry name" value="Tudor_FRM1"/>
</dbReference>
<dbReference type="CDD" id="cd22512">
    <property type="entry name" value="KH_I_FMR1_rpt3"/>
    <property type="match status" value="1"/>
</dbReference>
<dbReference type="FunFam" id="2.30.30.140:FF:000001">
    <property type="entry name" value="Fragile X mental retardation 1, isoform CRA_e"/>
    <property type="match status" value="1"/>
</dbReference>
<feature type="compositionally biased region" description="Gly residues" evidence="33">
    <location>
        <begin position="485"/>
        <end position="502"/>
    </location>
</feature>
<dbReference type="InterPro" id="IPR040472">
    <property type="entry name" value="FMRP_KH0"/>
</dbReference>
<evidence type="ECO:0000256" key="12">
    <source>
        <dbReference type="ARBA" id="ARBA00022454"/>
    </source>
</evidence>
<name>A0A8D3CK11_SCOMX</name>
<evidence type="ECO:0000256" key="32">
    <source>
        <dbReference type="PROSITE-ProRule" id="PRU00117"/>
    </source>
</evidence>
<evidence type="ECO:0000256" key="27">
    <source>
        <dbReference type="ARBA" id="ARBA00023273"/>
    </source>
</evidence>
<keyword evidence="11" id="KW-0813">Transport</keyword>
<dbReference type="SMART" id="SM00322">
    <property type="entry name" value="KH"/>
    <property type="match status" value="2"/>
</dbReference>
<dbReference type="Pfam" id="PF17904">
    <property type="entry name" value="KH_9"/>
    <property type="match status" value="1"/>
</dbReference>
<dbReference type="FunFam" id="2.30.30.140:FF:000080">
    <property type="entry name" value="Fragile X mental retardation protein 1 B"/>
    <property type="match status" value="1"/>
</dbReference>
<feature type="compositionally biased region" description="Basic and acidic residues" evidence="33">
    <location>
        <begin position="573"/>
        <end position="585"/>
    </location>
</feature>
<dbReference type="InterPro" id="IPR040148">
    <property type="entry name" value="FMR1"/>
</dbReference>
<evidence type="ECO:0000256" key="6">
    <source>
        <dbReference type="ARBA" id="ARBA00004556"/>
    </source>
</evidence>
<evidence type="ECO:0000256" key="29">
    <source>
        <dbReference type="ARBA" id="ARBA00023328"/>
    </source>
</evidence>
<keyword evidence="15" id="KW-0678">Repressor</keyword>
<dbReference type="Pfam" id="PF12235">
    <property type="entry name" value="FXMRP1_C_core"/>
    <property type="match status" value="1"/>
</dbReference>
<evidence type="ECO:0000256" key="26">
    <source>
        <dbReference type="ARBA" id="ARBA00023242"/>
    </source>
</evidence>
<dbReference type="GO" id="GO:0030426">
    <property type="term" value="C:growth cone"/>
    <property type="evidence" value="ECO:0007669"/>
    <property type="project" value="UniProtKB-SubCell"/>
</dbReference>
<keyword evidence="23" id="KW-0770">Synapse</keyword>
<keyword evidence="29" id="KW-0137">Centromere</keyword>
<keyword evidence="25" id="KW-0508">mRNA splicing</keyword>
<keyword evidence="17" id="KW-0507">mRNA processing</keyword>
<dbReference type="GO" id="GO:0051028">
    <property type="term" value="P:mRNA transport"/>
    <property type="evidence" value="ECO:0007669"/>
    <property type="project" value="UniProtKB-KW"/>
</dbReference>
<feature type="compositionally biased region" description="Gly residues" evidence="33">
    <location>
        <begin position="407"/>
        <end position="423"/>
    </location>
</feature>
<keyword evidence="22" id="KW-0524">Neurogenesis</keyword>
<dbReference type="GO" id="GO:0045727">
    <property type="term" value="P:positive regulation of translation"/>
    <property type="evidence" value="ECO:0007669"/>
    <property type="project" value="TreeGrafter"/>
</dbReference>
<keyword evidence="20" id="KW-0810">Translation regulation</keyword>
<dbReference type="PANTHER" id="PTHR10603:SF4">
    <property type="entry name" value="FRAGILE X MESSENGER RIBONUCLEOPROTEIN 1"/>
    <property type="match status" value="1"/>
</dbReference>
<keyword evidence="14" id="KW-0963">Cytoplasm</keyword>
<comment type="subcellular location">
    <subcellularLocation>
        <location evidence="2">Cell projection</location>
        <location evidence="2">Dendrite</location>
    </subcellularLocation>
    <subcellularLocation>
        <location evidence="5">Cell projection</location>
        <location evidence="5">Dendritic spine</location>
    </subcellularLocation>
    <subcellularLocation>
        <location evidence="4">Cell projection</location>
        <location evidence="4">Filopodium tip</location>
    </subcellularLocation>
    <subcellularLocation>
        <location evidence="9">Cell projection</location>
        <location evidence="9">Growth cone</location>
    </subcellularLocation>
    <subcellularLocation>
        <location evidence="7">Chromosome</location>
        <location evidence="7">Centromere</location>
    </subcellularLocation>
    <subcellularLocation>
        <location evidence="1">Cytoplasm</location>
        <location evidence="1">Stress granule</location>
    </subcellularLocation>
    <subcellularLocation>
        <location evidence="6">Cytoplasm</location>
        <location evidence="6">Perinuclear region</location>
    </subcellularLocation>
    <subcellularLocation>
        <location evidence="8">Nucleus</location>
        <location evidence="8">Nucleolus</location>
    </subcellularLocation>
    <subcellularLocation>
        <location evidence="3">Perikaryon</location>
    </subcellularLocation>
    <subcellularLocation>
        <location evidence="31">Presynaptic cell membrane</location>
    </subcellularLocation>
    <subcellularLocation>
        <location evidence="30">Synapse</location>
        <location evidence="30">Synaptosome</location>
    </subcellularLocation>
</comment>
<keyword evidence="12" id="KW-0158">Chromosome</keyword>
<evidence type="ECO:0000256" key="1">
    <source>
        <dbReference type="ARBA" id="ARBA00004210"/>
    </source>
</evidence>
<dbReference type="Ensembl" id="ENSSMAT00000073816.1">
    <property type="protein sequence ID" value="ENSSMAP00000047619.1"/>
    <property type="gene ID" value="ENSSMAG00000013698.2"/>
</dbReference>
<dbReference type="GeneTree" id="ENSGT00950000183189"/>
<dbReference type="GO" id="GO:0048471">
    <property type="term" value="C:perinuclear region of cytoplasm"/>
    <property type="evidence" value="ECO:0007669"/>
    <property type="project" value="UniProtKB-SubCell"/>
</dbReference>
<dbReference type="GO" id="GO:0008380">
    <property type="term" value="P:RNA splicing"/>
    <property type="evidence" value="ECO:0007669"/>
    <property type="project" value="UniProtKB-KW"/>
</dbReference>
<feature type="domain" description="Agenet-like" evidence="34">
    <location>
        <begin position="53"/>
        <end position="105"/>
    </location>
</feature>
<dbReference type="PANTHER" id="PTHR10603">
    <property type="entry name" value="FRAGILE X MENTAL RETARDATION SYNDROME-RELATED PROTEIN"/>
    <property type="match status" value="1"/>
</dbReference>
<organism evidence="35 36">
    <name type="scientific">Scophthalmus maximus</name>
    <name type="common">Turbot</name>
    <name type="synonym">Psetta maxima</name>
    <dbReference type="NCBI Taxonomy" id="52904"/>
    <lineage>
        <taxon>Eukaryota</taxon>
        <taxon>Metazoa</taxon>
        <taxon>Chordata</taxon>
        <taxon>Craniata</taxon>
        <taxon>Vertebrata</taxon>
        <taxon>Euteleostomi</taxon>
        <taxon>Actinopterygii</taxon>
        <taxon>Neopterygii</taxon>
        <taxon>Teleostei</taxon>
        <taxon>Neoteleostei</taxon>
        <taxon>Acanthomorphata</taxon>
        <taxon>Carangaria</taxon>
        <taxon>Pleuronectiformes</taxon>
        <taxon>Pleuronectoidei</taxon>
        <taxon>Scophthalmidae</taxon>
        <taxon>Scophthalmus</taxon>
    </lineage>
</organism>
<proteinExistence type="inferred from homology"/>
<dbReference type="CDD" id="cd22509">
    <property type="entry name" value="KH_I_FMR1_rpt2"/>
    <property type="match status" value="1"/>
</dbReference>
<keyword evidence="26" id="KW-0539">Nucleus</keyword>
<evidence type="ECO:0000313" key="35">
    <source>
        <dbReference type="Ensembl" id="ENSSMAP00000047619.1"/>
    </source>
</evidence>
<feature type="compositionally biased region" description="Low complexity" evidence="33">
    <location>
        <begin position="438"/>
        <end position="447"/>
    </location>
</feature>
<keyword evidence="28" id="KW-0687">Ribonucleoprotein</keyword>
<dbReference type="InterPro" id="IPR008395">
    <property type="entry name" value="Agenet-like_dom"/>
</dbReference>
<dbReference type="GO" id="GO:0043488">
    <property type="term" value="P:regulation of mRNA stability"/>
    <property type="evidence" value="ECO:0007669"/>
    <property type="project" value="TreeGrafter"/>
</dbReference>
<dbReference type="PROSITE" id="PS50084">
    <property type="entry name" value="KH_TYPE_1"/>
    <property type="match status" value="2"/>
</dbReference>
<dbReference type="GO" id="GO:0032433">
    <property type="term" value="C:filopodium tip"/>
    <property type="evidence" value="ECO:0007669"/>
    <property type="project" value="UniProtKB-SubCell"/>
</dbReference>
<dbReference type="InterPro" id="IPR032196">
    <property type="entry name" value="FMR1_C2"/>
</dbReference>
<dbReference type="GO" id="GO:0007399">
    <property type="term" value="P:nervous system development"/>
    <property type="evidence" value="ECO:0007669"/>
    <property type="project" value="UniProtKB-KW"/>
</dbReference>
<evidence type="ECO:0000256" key="23">
    <source>
        <dbReference type="ARBA" id="ARBA00023018"/>
    </source>
</evidence>
<evidence type="ECO:0000256" key="18">
    <source>
        <dbReference type="ARBA" id="ARBA00022737"/>
    </source>
</evidence>
<evidence type="ECO:0000256" key="19">
    <source>
        <dbReference type="ARBA" id="ARBA00022816"/>
    </source>
</evidence>
<evidence type="ECO:0000256" key="2">
    <source>
        <dbReference type="ARBA" id="ARBA00004279"/>
    </source>
</evidence>
<dbReference type="InterPro" id="IPR047436">
    <property type="entry name" value="Tudor_Agenet_FMR1_rpt2"/>
</dbReference>
<dbReference type="SUPFAM" id="SSF54791">
    <property type="entry name" value="Eukaryotic type KH-domain (KH-domain type I)"/>
    <property type="match status" value="2"/>
</dbReference>
<dbReference type="Pfam" id="PF05641">
    <property type="entry name" value="Agenet"/>
    <property type="match status" value="1"/>
</dbReference>
<dbReference type="GO" id="GO:1990904">
    <property type="term" value="C:ribonucleoprotein complex"/>
    <property type="evidence" value="ECO:0007669"/>
    <property type="project" value="UniProtKB-KW"/>
</dbReference>
<sequence length="594" mass="65282">INELLVIAFVKDVHDGSVTVAFENNWQPERQIPFQDVRFPPPTGFCKEINESDEVEVYSRANDKEPCGWWLAKVRMVKGEFYVIEYAACDATLNEIVTLERLRPVNPNKPATKATFIKIRLDVPEDLRQMCSKESAHKDFKKAVGGFTVTYDSEKKQLVVLSVNEVTTKRANMMSDMHFRSLRTKLSLMQRNEEASRQLESSRQLASRFHEQFVVRDDLMGLAIGTHGANIQQARKVPGVTNIDLDEETCTFHIYGEDHEAVRLARAFLEFSEDVIKVPRNLVGKVIGKNGKLIQEVVDKSGVVRVRIEPENDKKQQQQQQQQQQPPVAGLVPFVFVGTKESISNATVLLDYHLNYLKEVDQLRLERLQIDEQLRQIGGGGGGGGTGPRNLKDKTYVFDNGMGLGMGRGAGGGKPYAGGGGRGGRGRRGGGTAFASGTNSEASNASETESDHRDELSDWSLAPAEELMTGGGTLPRRTDGRKRPGGGGLRGRGGRGRGGGGYKGDDMQWGEPRPRHIRDPKTRAQEDSLQIRVDGNNERSVQHSSGGRGGGGGPSSSQGSVGDGPVRHHHQRSIRDRGMKKDKQDAPPLVNGVS</sequence>
<keyword evidence="21 32" id="KW-0694">RNA-binding</keyword>
<reference evidence="35" key="2">
    <citation type="submission" date="2025-08" db="UniProtKB">
        <authorList>
            <consortium name="Ensembl"/>
        </authorList>
    </citation>
    <scope>IDENTIFICATION</scope>
</reference>
<dbReference type="InterPro" id="IPR004087">
    <property type="entry name" value="KH_dom"/>
</dbReference>
<evidence type="ECO:0000256" key="14">
    <source>
        <dbReference type="ARBA" id="ARBA00022490"/>
    </source>
</evidence>
<evidence type="ECO:0000256" key="20">
    <source>
        <dbReference type="ARBA" id="ARBA00022845"/>
    </source>
</evidence>
<keyword evidence="24" id="KW-0472">Membrane</keyword>
<dbReference type="FunFam" id="3.30.1370.10:FF:000004">
    <property type="entry name" value="Fragile X mental retardation 1, isoform CRA_e"/>
    <property type="match status" value="1"/>
</dbReference>
<dbReference type="AlphaFoldDB" id="A0A8D3CK11"/>
<dbReference type="Pfam" id="PF18336">
    <property type="entry name" value="Tudor_FRX1"/>
    <property type="match status" value="1"/>
</dbReference>
<dbReference type="Pfam" id="PF16098">
    <property type="entry name" value="FXMR_C2"/>
    <property type="match status" value="1"/>
</dbReference>
<keyword evidence="16" id="KW-0771">Synaptosome</keyword>
<evidence type="ECO:0000256" key="4">
    <source>
        <dbReference type="ARBA" id="ARBA00004495"/>
    </source>
</evidence>
<evidence type="ECO:0000256" key="10">
    <source>
        <dbReference type="ARBA" id="ARBA00006633"/>
    </source>
</evidence>
<evidence type="ECO:0000256" key="13">
    <source>
        <dbReference type="ARBA" id="ARBA00022475"/>
    </source>
</evidence>
<evidence type="ECO:0000256" key="16">
    <source>
        <dbReference type="ARBA" id="ARBA00022599"/>
    </source>
</evidence>
<keyword evidence="13" id="KW-1003">Cell membrane</keyword>
<dbReference type="GO" id="GO:0003730">
    <property type="term" value="F:mRNA 3'-UTR binding"/>
    <property type="evidence" value="ECO:0007669"/>
    <property type="project" value="TreeGrafter"/>
</dbReference>
<dbReference type="GO" id="GO:0042734">
    <property type="term" value="C:presynaptic membrane"/>
    <property type="evidence" value="ECO:0007669"/>
    <property type="project" value="UniProtKB-SubCell"/>
</dbReference>
<evidence type="ECO:0000256" key="17">
    <source>
        <dbReference type="ARBA" id="ARBA00022664"/>
    </source>
</evidence>
<gene>
    <name evidence="35" type="primary">FMR1</name>
</gene>
<reference evidence="35" key="1">
    <citation type="submission" date="2023-05" db="EMBL/GenBank/DDBJ databases">
        <title>High-quality long-read genome of Scophthalmus maximus.</title>
        <authorList>
            <person name="Lien S."/>
            <person name="Martinez P."/>
        </authorList>
    </citation>
    <scope>NUCLEOTIDE SEQUENCE [LARGE SCALE GENOMIC DNA]</scope>
</reference>
<dbReference type="InterPro" id="IPR004088">
    <property type="entry name" value="KH_dom_type_1"/>
</dbReference>
<dbReference type="Gene3D" id="3.30.1370.10">
    <property type="entry name" value="K Homology domain, type 1"/>
    <property type="match status" value="2"/>
</dbReference>
<evidence type="ECO:0000256" key="30">
    <source>
        <dbReference type="ARBA" id="ARBA00034102"/>
    </source>
</evidence>
<dbReference type="SMR" id="A0A8D3CK11"/>
<evidence type="ECO:0000256" key="5">
    <source>
        <dbReference type="ARBA" id="ARBA00004552"/>
    </source>
</evidence>
<keyword evidence="18" id="KW-0677">Repeat</keyword>
<dbReference type="Proteomes" id="UP000694558">
    <property type="component" value="Chromosome 13"/>
</dbReference>
<evidence type="ECO:0000256" key="31">
    <source>
        <dbReference type="ARBA" id="ARBA00034111"/>
    </source>
</evidence>
<dbReference type="GO" id="GO:0000775">
    <property type="term" value="C:chromosome, centromeric region"/>
    <property type="evidence" value="ECO:0007669"/>
    <property type="project" value="UniProtKB-SubCell"/>
</dbReference>
<feature type="compositionally biased region" description="Low complexity" evidence="33">
    <location>
        <begin position="555"/>
        <end position="564"/>
    </location>
</feature>
<dbReference type="PROSITE" id="PS51641">
    <property type="entry name" value="AGENET_LIKE"/>
    <property type="match status" value="2"/>
</dbReference>
<feature type="domain" description="Agenet-like" evidence="34">
    <location>
        <begin position="1"/>
        <end position="40"/>
    </location>
</feature>
<accession>A0A8D3CK11</accession>
<evidence type="ECO:0000256" key="7">
    <source>
        <dbReference type="ARBA" id="ARBA00004584"/>
    </source>
</evidence>
<evidence type="ECO:0000256" key="22">
    <source>
        <dbReference type="ARBA" id="ARBA00022902"/>
    </source>
</evidence>
<dbReference type="InterPro" id="IPR047440">
    <property type="entry name" value="KH_I_FMR1_rpt2"/>
</dbReference>
<feature type="compositionally biased region" description="Basic and acidic residues" evidence="33">
    <location>
        <begin position="512"/>
        <end position="526"/>
    </location>
</feature>
<evidence type="ECO:0000256" key="8">
    <source>
        <dbReference type="ARBA" id="ARBA00004604"/>
    </source>
</evidence>
<keyword evidence="19" id="KW-0509">mRNA transport</keyword>
<evidence type="ECO:0000256" key="15">
    <source>
        <dbReference type="ARBA" id="ARBA00022491"/>
    </source>
</evidence>
<evidence type="ECO:0000256" key="24">
    <source>
        <dbReference type="ARBA" id="ARBA00023136"/>
    </source>
</evidence>
<comment type="similarity">
    <text evidence="10">Belongs to the FMR1 family.</text>
</comment>
<dbReference type="GO" id="GO:0005730">
    <property type="term" value="C:nucleolus"/>
    <property type="evidence" value="ECO:0007669"/>
    <property type="project" value="UniProtKB-SubCell"/>
</dbReference>
<dbReference type="GO" id="GO:0099577">
    <property type="term" value="P:regulation of translation at presynapse, modulating synaptic transmission"/>
    <property type="evidence" value="ECO:0007669"/>
    <property type="project" value="TreeGrafter"/>
</dbReference>
<dbReference type="InterPro" id="IPR022034">
    <property type="entry name" value="FMR1-like_C_core"/>
</dbReference>
<dbReference type="GO" id="GO:0048513">
    <property type="term" value="P:animal organ development"/>
    <property type="evidence" value="ECO:0007669"/>
    <property type="project" value="TreeGrafter"/>
</dbReference>
<evidence type="ECO:0000256" key="11">
    <source>
        <dbReference type="ARBA" id="ARBA00022448"/>
    </source>
</evidence>
<evidence type="ECO:0000256" key="25">
    <source>
        <dbReference type="ARBA" id="ARBA00023187"/>
    </source>
</evidence>
<evidence type="ECO:0000256" key="28">
    <source>
        <dbReference type="ARBA" id="ARBA00023274"/>
    </source>
</evidence>
<dbReference type="InterPro" id="IPR036612">
    <property type="entry name" value="KH_dom_type_1_sf"/>
</dbReference>
<evidence type="ECO:0000259" key="34">
    <source>
        <dbReference type="PROSITE" id="PS51641"/>
    </source>
</evidence>
<evidence type="ECO:0000313" key="36">
    <source>
        <dbReference type="Proteomes" id="UP000694558"/>
    </source>
</evidence>
<dbReference type="CDD" id="cd20474">
    <property type="entry name" value="Tudor_Agenet_FMR1_rpt2"/>
    <property type="match status" value="1"/>
</dbReference>
<dbReference type="GO" id="GO:0045182">
    <property type="term" value="F:translation regulator activity"/>
    <property type="evidence" value="ECO:0007669"/>
    <property type="project" value="TreeGrafter"/>
</dbReference>
<evidence type="ECO:0000256" key="33">
    <source>
        <dbReference type="SAM" id="MobiDB-lite"/>
    </source>
</evidence>
<feature type="region of interest" description="Disordered" evidence="33">
    <location>
        <begin position="407"/>
        <end position="594"/>
    </location>
</feature>
<keyword evidence="27" id="KW-0966">Cell projection</keyword>
<evidence type="ECO:0000256" key="9">
    <source>
        <dbReference type="ARBA" id="ARBA00004624"/>
    </source>
</evidence>
<dbReference type="Pfam" id="PF00013">
    <property type="entry name" value="KH_1"/>
    <property type="match status" value="1"/>
</dbReference>
<dbReference type="GO" id="GO:0048170">
    <property type="term" value="P:positive regulation of long-term neuronal synaptic plasticity"/>
    <property type="evidence" value="ECO:0007669"/>
    <property type="project" value="TreeGrafter"/>
</dbReference>
<dbReference type="Gene3D" id="2.30.30.140">
    <property type="match status" value="2"/>
</dbReference>
<dbReference type="GO" id="GO:0043204">
    <property type="term" value="C:perikaryon"/>
    <property type="evidence" value="ECO:0007669"/>
    <property type="project" value="UniProtKB-SubCell"/>
</dbReference>
<dbReference type="GO" id="GO:0010494">
    <property type="term" value="C:cytoplasmic stress granule"/>
    <property type="evidence" value="ECO:0007669"/>
    <property type="project" value="UniProtKB-SubCell"/>
</dbReference>
<evidence type="ECO:0000256" key="21">
    <source>
        <dbReference type="ARBA" id="ARBA00022884"/>
    </source>
</evidence>
<evidence type="ECO:0000256" key="3">
    <source>
        <dbReference type="ARBA" id="ARBA00004484"/>
    </source>
</evidence>
<dbReference type="FunFam" id="3.30.1370.10:FF:000054">
    <property type="entry name" value="Fragile X mental retardation protein 1"/>
    <property type="match status" value="1"/>
</dbReference>
<protein>
    <submittedName>
        <fullName evidence="35">Fragile X messenger ribonucleoprotein 1</fullName>
    </submittedName>
</protein>
<dbReference type="GO" id="GO:0006397">
    <property type="term" value="P:mRNA processing"/>
    <property type="evidence" value="ECO:0007669"/>
    <property type="project" value="UniProtKB-KW"/>
</dbReference>
<dbReference type="GO" id="GO:0043197">
    <property type="term" value="C:dendritic spine"/>
    <property type="evidence" value="ECO:0007669"/>
    <property type="project" value="UniProtKB-SubCell"/>
</dbReference>